<gene>
    <name evidence="6" type="primary">PCMP-H66_1</name>
    <name evidence="6" type="ORF">A4A49_05260</name>
</gene>
<comment type="similarity">
    <text evidence="1">Belongs to the PPR family. PCMP-H subfamily.</text>
</comment>
<keyword evidence="7" id="KW-1185">Reference proteome</keyword>
<proteinExistence type="inferred from homology"/>
<dbReference type="SMR" id="A0A314KYY6"/>
<dbReference type="NCBIfam" id="TIGR00756">
    <property type="entry name" value="PPR"/>
    <property type="match status" value="2"/>
</dbReference>
<dbReference type="EMBL" id="MJEQ01000792">
    <property type="protein sequence ID" value="OIT33954.1"/>
    <property type="molecule type" value="Genomic_DNA"/>
</dbReference>
<dbReference type="Pfam" id="PF01535">
    <property type="entry name" value="PPR"/>
    <property type="match status" value="4"/>
</dbReference>
<organism evidence="6 7">
    <name type="scientific">Nicotiana attenuata</name>
    <name type="common">Coyote tobacco</name>
    <dbReference type="NCBI Taxonomy" id="49451"/>
    <lineage>
        <taxon>Eukaryota</taxon>
        <taxon>Viridiplantae</taxon>
        <taxon>Streptophyta</taxon>
        <taxon>Embryophyta</taxon>
        <taxon>Tracheophyta</taxon>
        <taxon>Spermatophyta</taxon>
        <taxon>Magnoliopsida</taxon>
        <taxon>eudicotyledons</taxon>
        <taxon>Gunneridae</taxon>
        <taxon>Pentapetalae</taxon>
        <taxon>asterids</taxon>
        <taxon>lamiids</taxon>
        <taxon>Solanales</taxon>
        <taxon>Solanaceae</taxon>
        <taxon>Nicotianoideae</taxon>
        <taxon>Nicotianeae</taxon>
        <taxon>Nicotiana</taxon>
    </lineage>
</organism>
<dbReference type="GeneID" id="109205336"/>
<dbReference type="GO" id="GO:0009451">
    <property type="term" value="P:RNA modification"/>
    <property type="evidence" value="ECO:0007669"/>
    <property type="project" value="InterPro"/>
</dbReference>
<dbReference type="InterPro" id="IPR002885">
    <property type="entry name" value="PPR_rpt"/>
</dbReference>
<dbReference type="OrthoDB" id="185373at2759"/>
<feature type="compositionally biased region" description="Basic residues" evidence="4">
    <location>
        <begin position="112"/>
        <end position="121"/>
    </location>
</feature>
<feature type="domain" description="DYW" evidence="5">
    <location>
        <begin position="428"/>
        <end position="520"/>
    </location>
</feature>
<evidence type="ECO:0000313" key="6">
    <source>
        <dbReference type="EMBL" id="OIT33954.1"/>
    </source>
</evidence>
<feature type="compositionally biased region" description="Polar residues" evidence="4">
    <location>
        <begin position="90"/>
        <end position="111"/>
    </location>
</feature>
<evidence type="ECO:0000256" key="4">
    <source>
        <dbReference type="SAM" id="MobiDB-lite"/>
    </source>
</evidence>
<feature type="region of interest" description="Disordered" evidence="4">
    <location>
        <begin position="82"/>
        <end position="136"/>
    </location>
</feature>
<reference evidence="6" key="1">
    <citation type="submission" date="2016-11" db="EMBL/GenBank/DDBJ databases">
        <title>The genome of Nicotiana attenuata.</title>
        <authorList>
            <person name="Xu S."/>
            <person name="Brockmoeller T."/>
            <person name="Gaquerel E."/>
            <person name="Navarro A."/>
            <person name="Kuhl H."/>
            <person name="Gase K."/>
            <person name="Ling Z."/>
            <person name="Zhou W."/>
            <person name="Kreitzer C."/>
            <person name="Stanke M."/>
            <person name="Tang H."/>
            <person name="Lyons E."/>
            <person name="Pandey P."/>
            <person name="Pandey S.P."/>
            <person name="Timmermann B."/>
            <person name="Baldwin I.T."/>
        </authorList>
    </citation>
    <scope>NUCLEOTIDE SEQUENCE [LARGE SCALE GENOMIC DNA]</scope>
    <source>
        <strain evidence="6">UT</strain>
    </source>
</reference>
<dbReference type="PROSITE" id="PS51375">
    <property type="entry name" value="PPR"/>
    <property type="match status" value="1"/>
</dbReference>
<dbReference type="Gramene" id="OIT33954">
    <property type="protein sequence ID" value="OIT33954"/>
    <property type="gene ID" value="A4A49_05260"/>
</dbReference>
<dbReference type="PANTHER" id="PTHR47926">
    <property type="entry name" value="PENTATRICOPEPTIDE REPEAT-CONTAINING PROTEIN"/>
    <property type="match status" value="1"/>
</dbReference>
<dbReference type="InterPro" id="IPR032867">
    <property type="entry name" value="DYW_dom"/>
</dbReference>
<dbReference type="GO" id="GO:0008270">
    <property type="term" value="F:zinc ion binding"/>
    <property type="evidence" value="ECO:0007669"/>
    <property type="project" value="InterPro"/>
</dbReference>
<evidence type="ECO:0000256" key="1">
    <source>
        <dbReference type="ARBA" id="ARBA00006643"/>
    </source>
</evidence>
<name>A0A314KYY6_NICAT</name>
<dbReference type="Pfam" id="PF14432">
    <property type="entry name" value="DYW_deaminase"/>
    <property type="match status" value="1"/>
</dbReference>
<sequence length="520" mass="58958">MALNKKRRMKGQEKTGTLRCAKSEGAVPKLLLGPEFSYNLWESANPSPMASLPSFPGTANSIFSPKTLLKFRLPPSTLHFQPLCAAPHEPSTTASPTQHSGRNTSRYSPQSRPRRNNKQAYKKNTTTIQKEAKPLKVRPASADDVNLMTLCNEGKFEEVIEYITQGVVADFRVFEVLLSYCTKLASLDVGEKVHELLIRSPWSNNVELNGRMVEMYVKSGSMRNARKLFDKMREKKLELWHLMISGYAESGDGESGLHLFEHMRKLRVLELNGDTFSAVLSACASKGAVKQGFVYFELMKNEYGILPKIEHYLGIIDVLGKSGHLNEALEFVEDMPIEPTKEVWQSIINFARIHGDIELEDRAEELLIRLGSSRNMADKPPAPFQKRHSQFNMLEGKDRVNEVKSTIQHRADAYEKLKGLSGQMRDAGYVPDTRYVLHDIDEAAKEQALMYHSERLAIAYGLISTPARTTLRIIKNLRICGDCHNAIKIMSKIVGRELIVRDNKRFHHFRDGKCSCNDYW</sequence>
<dbReference type="GO" id="GO:0003723">
    <property type="term" value="F:RNA binding"/>
    <property type="evidence" value="ECO:0007669"/>
    <property type="project" value="InterPro"/>
</dbReference>
<dbReference type="InterPro" id="IPR011990">
    <property type="entry name" value="TPR-like_helical_dom_sf"/>
</dbReference>
<feature type="repeat" description="PPR" evidence="3">
    <location>
        <begin position="205"/>
        <end position="239"/>
    </location>
</feature>
<dbReference type="SUPFAM" id="SSF48452">
    <property type="entry name" value="TPR-like"/>
    <property type="match status" value="1"/>
</dbReference>
<keyword evidence="2" id="KW-0677">Repeat</keyword>
<dbReference type="Proteomes" id="UP000187609">
    <property type="component" value="Unassembled WGS sequence"/>
</dbReference>
<protein>
    <submittedName>
        <fullName evidence="6">Pentatricopeptide repeat-containing protein</fullName>
    </submittedName>
</protein>
<evidence type="ECO:0000313" key="7">
    <source>
        <dbReference type="Proteomes" id="UP000187609"/>
    </source>
</evidence>
<evidence type="ECO:0000256" key="2">
    <source>
        <dbReference type="ARBA" id="ARBA00022737"/>
    </source>
</evidence>
<evidence type="ECO:0000256" key="3">
    <source>
        <dbReference type="PROSITE-ProRule" id="PRU00708"/>
    </source>
</evidence>
<dbReference type="InterPro" id="IPR046960">
    <property type="entry name" value="PPR_At4g14850-like_plant"/>
</dbReference>
<dbReference type="KEGG" id="nau:109205336"/>
<accession>A0A314KYY6</accession>
<dbReference type="Gene3D" id="1.25.40.10">
    <property type="entry name" value="Tetratricopeptide repeat domain"/>
    <property type="match status" value="1"/>
</dbReference>
<comment type="caution">
    <text evidence="6">The sequence shown here is derived from an EMBL/GenBank/DDBJ whole genome shotgun (WGS) entry which is preliminary data.</text>
</comment>
<dbReference type="AlphaFoldDB" id="A0A314KYY6"/>
<evidence type="ECO:0000259" key="5">
    <source>
        <dbReference type="Pfam" id="PF14432"/>
    </source>
</evidence>
<dbReference type="PANTHER" id="PTHR47926:SF353">
    <property type="entry name" value="DYW DOMAIN-CONTAINING PROTEIN"/>
    <property type="match status" value="1"/>
</dbReference>